<feature type="transmembrane region" description="Helical" evidence="2">
    <location>
        <begin position="58"/>
        <end position="81"/>
    </location>
</feature>
<keyword evidence="2" id="KW-0812">Transmembrane</keyword>
<feature type="region of interest" description="Disordered" evidence="1">
    <location>
        <begin position="161"/>
        <end position="196"/>
    </location>
</feature>
<keyword evidence="4" id="KW-1185">Reference proteome</keyword>
<dbReference type="eggNOG" id="COG4531">
    <property type="taxonomic scope" value="Bacteria"/>
</dbReference>
<sequence length="563" mass="61763">MAHHAPALTAEDTAILGRRAWPWMRNLLIAGAACLGLALLLALLFGERGIQRFGFAYLIGYAFSMSIVLGCLFFTLITTLFRAGWCVTVRRLAEVFAASMPTMALLFLPILLYVASWQGALYPWAQTFEAPAGEHAMVSPDGPFRGGPFDAIQLAAAGARPVAGSPDAAGHGGQPATGVTPDGLEHADTPSHEAGQNPAGVVRQGMAEHAVGHAADAHHGEHHGPMGYSYVAEQNADMGWYDGALQYFTELKQPWFEPWFFVLRWILYFGVLGAIGYWFWRKSVAQDEDGDVAHTNRREWWAPVSVICFALLTMGVALDLLLGLDPVMFSTMFGVIFFADAFTAGLAVIILLATFLKKQGFLPNVKTAHFHDLTKLLFAFVFFWGYVSFSQFMLIWYASLPETTYWFELRGITTVQGTASDGGAGTYGGGWSWIALSMLFLHLLVPFAILLPAWTKRNPTTRTIMAVWLLVMVYVDFYWMAMPVLTSPGMDLGFLPIDLLVAVGLLALTVAAALRKAARHRLVAHRDPRMHEALALDTSVWAPMHRVEEHPHDPAAGGTAHGH</sequence>
<keyword evidence="2" id="KW-0472">Membrane</keyword>
<dbReference type="PANTHER" id="PTHR43044:SF1">
    <property type="entry name" value="QUINOL:CYTOCHROME C OXIDOREDUCTASE QUINONE-BINDING SUBUNIT 2"/>
    <property type="match status" value="1"/>
</dbReference>
<keyword evidence="2" id="KW-1133">Transmembrane helix</keyword>
<proteinExistence type="predicted"/>
<feature type="transmembrane region" description="Helical" evidence="2">
    <location>
        <begin position="93"/>
        <end position="115"/>
    </location>
</feature>
<feature type="transmembrane region" description="Helical" evidence="2">
    <location>
        <begin position="493"/>
        <end position="514"/>
    </location>
</feature>
<dbReference type="HOGENOM" id="CLU_042661_0_0_0"/>
<accession>I0ICB8</accession>
<dbReference type="Proteomes" id="UP000007881">
    <property type="component" value="Chromosome"/>
</dbReference>
<organism evidence="3 4">
    <name type="scientific">Phycisphaera mikurensis (strain NBRC 102666 / KCTC 22515 / FYK2301M01)</name>
    <dbReference type="NCBI Taxonomy" id="1142394"/>
    <lineage>
        <taxon>Bacteria</taxon>
        <taxon>Pseudomonadati</taxon>
        <taxon>Planctomycetota</taxon>
        <taxon>Phycisphaerae</taxon>
        <taxon>Phycisphaerales</taxon>
        <taxon>Phycisphaeraceae</taxon>
        <taxon>Phycisphaera</taxon>
    </lineage>
</organism>
<reference evidence="3 4" key="1">
    <citation type="submission" date="2012-02" db="EMBL/GenBank/DDBJ databases">
        <title>Complete genome sequence of Phycisphaera mikurensis NBRC 102666.</title>
        <authorList>
            <person name="Ankai A."/>
            <person name="Hosoyama A."/>
            <person name="Terui Y."/>
            <person name="Sekine M."/>
            <person name="Fukai R."/>
            <person name="Kato Y."/>
            <person name="Nakamura S."/>
            <person name="Yamada-Narita S."/>
            <person name="Kawakoshi A."/>
            <person name="Fukunaga Y."/>
            <person name="Yamazaki S."/>
            <person name="Fujita N."/>
        </authorList>
    </citation>
    <scope>NUCLEOTIDE SEQUENCE [LARGE SCALE GENOMIC DNA]</scope>
    <source>
        <strain evidence="4">NBRC 102666 / KCTC 22515 / FYK2301M01</strain>
    </source>
</reference>
<name>I0ICB8_PHYMF</name>
<dbReference type="PANTHER" id="PTHR43044">
    <property type="match status" value="1"/>
</dbReference>
<evidence type="ECO:0000256" key="1">
    <source>
        <dbReference type="SAM" id="MobiDB-lite"/>
    </source>
</evidence>
<evidence type="ECO:0000313" key="3">
    <source>
        <dbReference type="EMBL" id="BAM02906.1"/>
    </source>
</evidence>
<feature type="transmembrane region" description="Helical" evidence="2">
    <location>
        <begin position="376"/>
        <end position="398"/>
    </location>
</feature>
<dbReference type="EMBL" id="AP012338">
    <property type="protein sequence ID" value="BAM02906.1"/>
    <property type="molecule type" value="Genomic_DNA"/>
</dbReference>
<evidence type="ECO:0000256" key="2">
    <source>
        <dbReference type="SAM" id="Phobius"/>
    </source>
</evidence>
<evidence type="ECO:0000313" key="4">
    <source>
        <dbReference type="Proteomes" id="UP000007881"/>
    </source>
</evidence>
<feature type="transmembrane region" description="Helical" evidence="2">
    <location>
        <begin position="328"/>
        <end position="356"/>
    </location>
</feature>
<dbReference type="STRING" id="1142394.PSMK_07470"/>
<feature type="transmembrane region" description="Helical" evidence="2">
    <location>
        <begin position="27"/>
        <end position="46"/>
    </location>
</feature>
<protein>
    <submittedName>
        <fullName evidence="3">Uncharacterized protein</fullName>
    </submittedName>
</protein>
<feature type="transmembrane region" description="Helical" evidence="2">
    <location>
        <begin position="259"/>
        <end position="280"/>
    </location>
</feature>
<dbReference type="RefSeq" id="WP_014436126.1">
    <property type="nucleotide sequence ID" value="NC_017080.1"/>
</dbReference>
<dbReference type="KEGG" id="phm:PSMK_07470"/>
<feature type="transmembrane region" description="Helical" evidence="2">
    <location>
        <begin position="300"/>
        <end position="322"/>
    </location>
</feature>
<dbReference type="OrthoDB" id="140980at2"/>
<feature type="transmembrane region" description="Helical" evidence="2">
    <location>
        <begin position="463"/>
        <end position="481"/>
    </location>
</feature>
<gene>
    <name evidence="3" type="ordered locus">PSMK_07470</name>
</gene>
<feature type="transmembrane region" description="Helical" evidence="2">
    <location>
        <begin position="430"/>
        <end position="451"/>
    </location>
</feature>
<dbReference type="AlphaFoldDB" id="I0ICB8"/>